<feature type="domain" description="VOC" evidence="1">
    <location>
        <begin position="1"/>
        <end position="125"/>
    </location>
</feature>
<dbReference type="InterPro" id="IPR037523">
    <property type="entry name" value="VOC_core"/>
</dbReference>
<dbReference type="OrthoDB" id="9800322at2"/>
<dbReference type="RefSeq" id="WP_138084398.1">
    <property type="nucleotide sequence ID" value="NZ_VAUV01000001.1"/>
</dbReference>
<dbReference type="CDD" id="cd07262">
    <property type="entry name" value="VOC_like"/>
    <property type="match status" value="1"/>
</dbReference>
<sequence>MIDHIIITVSELSKSKEFYQKALAPLGYSATPEYTSSSTKAKGVGFGVEGQGHDFFIQEDQANIAPYHIAFRVPTREQVESFYMAAIATGGKDNGEPELTPEHGPDYYSAYVFDPDGYNIEVVCWEPA</sequence>
<evidence type="ECO:0000259" key="1">
    <source>
        <dbReference type="PROSITE" id="PS51819"/>
    </source>
</evidence>
<comment type="caution">
    <text evidence="2">The sequence shown here is derived from an EMBL/GenBank/DDBJ whole genome shotgun (WGS) entry which is preliminary data.</text>
</comment>
<accession>A0A5R8KKD3</accession>
<dbReference type="Pfam" id="PF00903">
    <property type="entry name" value="Glyoxalase"/>
    <property type="match status" value="1"/>
</dbReference>
<keyword evidence="3" id="KW-1185">Reference proteome</keyword>
<dbReference type="PROSITE" id="PS51819">
    <property type="entry name" value="VOC"/>
    <property type="match status" value="1"/>
</dbReference>
<evidence type="ECO:0000313" key="3">
    <source>
        <dbReference type="Proteomes" id="UP000306196"/>
    </source>
</evidence>
<dbReference type="Gene3D" id="3.10.180.10">
    <property type="entry name" value="2,3-Dihydroxybiphenyl 1,2-Dioxygenase, domain 1"/>
    <property type="match status" value="1"/>
</dbReference>
<dbReference type="SUPFAM" id="SSF54593">
    <property type="entry name" value="Glyoxalase/Bleomycin resistance protein/Dihydroxybiphenyl dioxygenase"/>
    <property type="match status" value="1"/>
</dbReference>
<dbReference type="EMBL" id="VAUV01000001">
    <property type="protein sequence ID" value="TLD72776.1"/>
    <property type="molecule type" value="Genomic_DNA"/>
</dbReference>
<dbReference type="PANTHER" id="PTHR35006:SF2">
    <property type="entry name" value="GLYOXALASE FAMILY PROTEIN (AFU_ORTHOLOGUE AFUA_5G14830)"/>
    <property type="match status" value="1"/>
</dbReference>
<reference evidence="2 3" key="1">
    <citation type="submission" date="2019-05" db="EMBL/GenBank/DDBJ databases">
        <title>Verrucobacter flavum gen. nov., sp. nov. a new member of the family Verrucomicrobiaceae.</title>
        <authorList>
            <person name="Szuroczki S."/>
            <person name="Abbaszade G."/>
            <person name="Szabo A."/>
            <person name="Felfoldi T."/>
            <person name="Schumann P."/>
            <person name="Boka K."/>
            <person name="Keki Z."/>
            <person name="Toumi M."/>
            <person name="Toth E."/>
        </authorList>
    </citation>
    <scope>NUCLEOTIDE SEQUENCE [LARGE SCALE GENOMIC DNA]</scope>
    <source>
        <strain evidence="2 3">MG-N-17</strain>
    </source>
</reference>
<gene>
    <name evidence="2" type="ORF">FEM03_01505</name>
</gene>
<dbReference type="Proteomes" id="UP000306196">
    <property type="component" value="Unassembled WGS sequence"/>
</dbReference>
<protein>
    <submittedName>
        <fullName evidence="2">VOC family protein</fullName>
    </submittedName>
</protein>
<dbReference type="PANTHER" id="PTHR35006">
    <property type="entry name" value="GLYOXALASE FAMILY PROTEIN (AFU_ORTHOLOGUE AFUA_5G14830)"/>
    <property type="match status" value="1"/>
</dbReference>
<name>A0A5R8KKD3_9BACT</name>
<dbReference type="AlphaFoldDB" id="A0A5R8KKD3"/>
<proteinExistence type="predicted"/>
<dbReference type="InterPro" id="IPR029068">
    <property type="entry name" value="Glyas_Bleomycin-R_OHBP_Dase"/>
</dbReference>
<dbReference type="InterPro" id="IPR004360">
    <property type="entry name" value="Glyas_Fos-R_dOase_dom"/>
</dbReference>
<evidence type="ECO:0000313" key="2">
    <source>
        <dbReference type="EMBL" id="TLD72776.1"/>
    </source>
</evidence>
<organism evidence="2 3">
    <name type="scientific">Phragmitibacter flavus</name>
    <dbReference type="NCBI Taxonomy" id="2576071"/>
    <lineage>
        <taxon>Bacteria</taxon>
        <taxon>Pseudomonadati</taxon>
        <taxon>Verrucomicrobiota</taxon>
        <taxon>Verrucomicrobiia</taxon>
        <taxon>Verrucomicrobiales</taxon>
        <taxon>Verrucomicrobiaceae</taxon>
        <taxon>Phragmitibacter</taxon>
    </lineage>
</organism>